<keyword evidence="2" id="KW-1185">Reference proteome</keyword>
<organism evidence="1 2">
    <name type="scientific">Actinopolymorpha pittospori</name>
    <dbReference type="NCBI Taxonomy" id="648752"/>
    <lineage>
        <taxon>Bacteria</taxon>
        <taxon>Bacillati</taxon>
        <taxon>Actinomycetota</taxon>
        <taxon>Actinomycetes</taxon>
        <taxon>Propionibacteriales</taxon>
        <taxon>Actinopolymorphaceae</taxon>
        <taxon>Actinopolymorpha</taxon>
    </lineage>
</organism>
<protein>
    <recommendedName>
        <fullName evidence="3">Copper(I)-binding protein</fullName>
    </recommendedName>
</protein>
<dbReference type="PROSITE" id="PS51257">
    <property type="entry name" value="PROKAR_LIPOPROTEIN"/>
    <property type="match status" value="1"/>
</dbReference>
<evidence type="ECO:0008006" key="3">
    <source>
        <dbReference type="Google" id="ProtNLM"/>
    </source>
</evidence>
<gene>
    <name evidence="1" type="ORF">HEB94_009519</name>
</gene>
<dbReference type="AlphaFoldDB" id="A0A927N5B8"/>
<proteinExistence type="predicted"/>
<evidence type="ECO:0000313" key="2">
    <source>
        <dbReference type="Proteomes" id="UP000638648"/>
    </source>
</evidence>
<reference evidence="1" key="1">
    <citation type="submission" date="2020-10" db="EMBL/GenBank/DDBJ databases">
        <title>Sequencing the genomes of 1000 actinobacteria strains.</title>
        <authorList>
            <person name="Klenk H.-P."/>
        </authorList>
    </citation>
    <scope>NUCLEOTIDE SEQUENCE</scope>
    <source>
        <strain evidence="1">DSM 45354</strain>
    </source>
</reference>
<dbReference type="Proteomes" id="UP000638648">
    <property type="component" value="Unassembled WGS sequence"/>
</dbReference>
<dbReference type="EMBL" id="JADBEM010000001">
    <property type="protein sequence ID" value="MBE1612671.1"/>
    <property type="molecule type" value="Genomic_DNA"/>
</dbReference>
<dbReference type="InterPro" id="IPR036182">
    <property type="entry name" value="PCuAC_sf"/>
</dbReference>
<dbReference type="Gene3D" id="2.60.40.1890">
    <property type="entry name" value="PCu(A)C copper chaperone"/>
    <property type="match status" value="1"/>
</dbReference>
<accession>A0A927N5B8</accession>
<name>A0A927N5B8_9ACTN</name>
<evidence type="ECO:0000313" key="1">
    <source>
        <dbReference type="EMBL" id="MBE1612671.1"/>
    </source>
</evidence>
<comment type="caution">
    <text evidence="1">The sequence shown here is derived from an EMBL/GenBank/DDBJ whole genome shotgun (WGS) entry which is preliminary data.</text>
</comment>
<sequence>MQSSRVSRGLVAGLVVVALPVLSSCVAVSGSQTQEPYTPSDGVWANSNGLELRNVIAVAPRNGEATLVGTILNNGGSADSLVSVRVNGARTRLGSAPLELPAGQTKQLGVDTSLGRAVPASLEGSSLKSGSTIPMTFEFERAGDVRLDVMVVPQSGYYATVPAPSDAPSPSHTTPAIPG</sequence>
<dbReference type="SUPFAM" id="SSF110087">
    <property type="entry name" value="DR1885-like metal-binding protein"/>
    <property type="match status" value="1"/>
</dbReference>
<dbReference type="RefSeq" id="WP_192755673.1">
    <property type="nucleotide sequence ID" value="NZ_BAABJL010000140.1"/>
</dbReference>